<dbReference type="PANTHER" id="PTHR42648:SF32">
    <property type="entry name" value="RIBONUCLEASE H-LIKE DOMAIN, GAG-PRE-INTEGRASE DOMAIN PROTEIN-RELATED"/>
    <property type="match status" value="1"/>
</dbReference>
<organism evidence="3">
    <name type="scientific">Tanacetum cinerariifolium</name>
    <name type="common">Dalmatian daisy</name>
    <name type="synonym">Chrysanthemum cinerariifolium</name>
    <dbReference type="NCBI Taxonomy" id="118510"/>
    <lineage>
        <taxon>Eukaryota</taxon>
        <taxon>Viridiplantae</taxon>
        <taxon>Streptophyta</taxon>
        <taxon>Embryophyta</taxon>
        <taxon>Tracheophyta</taxon>
        <taxon>Spermatophyta</taxon>
        <taxon>Magnoliopsida</taxon>
        <taxon>eudicotyledons</taxon>
        <taxon>Gunneridae</taxon>
        <taxon>Pentapetalae</taxon>
        <taxon>asterids</taxon>
        <taxon>campanulids</taxon>
        <taxon>Asterales</taxon>
        <taxon>Asteraceae</taxon>
        <taxon>Asteroideae</taxon>
        <taxon>Anthemideae</taxon>
        <taxon>Anthemidinae</taxon>
        <taxon>Tanacetum</taxon>
    </lineage>
</organism>
<evidence type="ECO:0000256" key="1">
    <source>
        <dbReference type="SAM" id="Phobius"/>
    </source>
</evidence>
<feature type="domain" description="Integrase catalytic" evidence="2">
    <location>
        <begin position="707"/>
        <end position="873"/>
    </location>
</feature>
<dbReference type="GO" id="GO:0003676">
    <property type="term" value="F:nucleic acid binding"/>
    <property type="evidence" value="ECO:0007669"/>
    <property type="project" value="InterPro"/>
</dbReference>
<keyword evidence="1" id="KW-0812">Transmembrane</keyword>
<accession>A0A6L2M416</accession>
<evidence type="ECO:0000259" key="2">
    <source>
        <dbReference type="PROSITE" id="PS50994"/>
    </source>
</evidence>
<dbReference type="InterPro" id="IPR001584">
    <property type="entry name" value="Integrase_cat-core"/>
</dbReference>
<dbReference type="PROSITE" id="PS50994">
    <property type="entry name" value="INTEGRASE"/>
    <property type="match status" value="2"/>
</dbReference>
<reference evidence="3" key="1">
    <citation type="journal article" date="2019" name="Sci. Rep.">
        <title>Draft genome of Tanacetum cinerariifolium, the natural source of mosquito coil.</title>
        <authorList>
            <person name="Yamashiro T."/>
            <person name="Shiraishi A."/>
            <person name="Satake H."/>
            <person name="Nakayama K."/>
        </authorList>
    </citation>
    <scope>NUCLEOTIDE SEQUENCE</scope>
</reference>
<protein>
    <submittedName>
        <fullName evidence="3">Retrovirus-related Pol polyprotein from transposon TNT 1-94</fullName>
    </submittedName>
</protein>
<proteinExistence type="predicted"/>
<comment type="caution">
    <text evidence="3">The sequence shown here is derived from an EMBL/GenBank/DDBJ whole genome shotgun (WGS) entry which is preliminary data.</text>
</comment>
<dbReference type="SUPFAM" id="SSF53098">
    <property type="entry name" value="Ribonuclease H-like"/>
    <property type="match status" value="2"/>
</dbReference>
<dbReference type="InterPro" id="IPR036397">
    <property type="entry name" value="RNaseH_sf"/>
</dbReference>
<gene>
    <name evidence="3" type="ORF">Tci_040711</name>
</gene>
<name>A0A6L2M416_TANCI</name>
<sequence>MELYMMNRQHGRMILESVENGPLIWQSIKENGVTRPKKYSELSAMEVIQIDCDVKATNIIFQGLPPEKRECKLYDEFDKFAYKKGNHYKGDDPIDAINHMMSLLTAVVTSRVTVQPIQGRHTSLAASTSRTYTSRASGNNSEKQGTVVCYNCKGEDPGIAEAQTTQNVITHNASYQANDLDTCDSDCDEINIAKFAIMANLSHYGFDDLAEKTNAIVIHDFEETLMLAEESHSKMLLKQKDLMMFEKKVNTKTIDYANFVNSEEPNHSTRPAQVEVPKELPKVSLVNTSLKKLKHHLANFDVVLRVMVACFLIIMIHVFLFINNVNARVKSKSVKRKIWKPTGKVFTNIGYIWRPTGRTFTIVGNACPLTRITTTATVPLRKPIALESNPPKPMVTLVYSQKPKESRNNVLVSKSKINKSLSANKKDPINLGDPQFLMFHLLLLMNAGTVKFGNDHMAKIMGYGDYQIGNVTILRVYFVEGLGHNLFYIGQFCNSDLEVAFRQHTYFICNLEARKGLIRGLPKLKFEKDHLCSVGISHETLVPLSPQQNSVVKRCNRTLIEAARTMLIYAQAPLLLWVEAVATTCYTQNRSIVRLRHDKTPYELLHGKLPDLSFLHVFGSLYYPTNESENLEKLQPKADIGNVCPLTRITTSATVPLRKPIALKNNPPKPVVTLVYSQKPKESRNNVLVSKSKINKSLSANKKDPINLGDPQFLMFHLLLLMNAGCPNCSLKYILIIVDDYSQFTWVKCLRSKDEAPDFIIKFLKLIQVRHKVPVQRIRTDNGTKFVNQTLREYYEQVGISHETLVARSPEQNNVVKRCNRTLIETGRTMLIYAQAPLLLWVEAVATACNTQNRSIVRLRHDKTPYELLHGKLPDLSFLHVFGALYYPTNKSENLGKLQPKSDIGIFIGIWC</sequence>
<dbReference type="Pfam" id="PF00665">
    <property type="entry name" value="rve"/>
    <property type="match status" value="1"/>
</dbReference>
<keyword evidence="1" id="KW-0472">Membrane</keyword>
<keyword evidence="1" id="KW-1133">Transmembrane helix</keyword>
<dbReference type="Gene3D" id="3.30.420.10">
    <property type="entry name" value="Ribonuclease H-like superfamily/Ribonuclease H"/>
    <property type="match status" value="2"/>
</dbReference>
<evidence type="ECO:0000313" key="3">
    <source>
        <dbReference type="EMBL" id="GEU68733.1"/>
    </source>
</evidence>
<dbReference type="PANTHER" id="PTHR42648">
    <property type="entry name" value="TRANSPOSASE, PUTATIVE-RELATED"/>
    <property type="match status" value="1"/>
</dbReference>
<dbReference type="EMBL" id="BKCJ010005804">
    <property type="protein sequence ID" value="GEU68733.1"/>
    <property type="molecule type" value="Genomic_DNA"/>
</dbReference>
<dbReference type="InterPro" id="IPR039537">
    <property type="entry name" value="Retrotran_Ty1/copia-like"/>
</dbReference>
<dbReference type="GO" id="GO:0015074">
    <property type="term" value="P:DNA integration"/>
    <property type="evidence" value="ECO:0007669"/>
    <property type="project" value="InterPro"/>
</dbReference>
<dbReference type="AlphaFoldDB" id="A0A6L2M416"/>
<dbReference type="InterPro" id="IPR012337">
    <property type="entry name" value="RNaseH-like_sf"/>
</dbReference>
<feature type="transmembrane region" description="Helical" evidence="1">
    <location>
        <begin position="302"/>
        <end position="322"/>
    </location>
</feature>
<feature type="domain" description="Integrase catalytic" evidence="2">
    <location>
        <begin position="535"/>
        <end position="609"/>
    </location>
</feature>